<dbReference type="PhylomeDB" id="B4H3J5"/>
<dbReference type="SMART" id="SM00198">
    <property type="entry name" value="SCP"/>
    <property type="match status" value="1"/>
</dbReference>
<keyword evidence="6" id="KW-1185">Reference proteome</keyword>
<gene>
    <name evidence="5" type="primary">Dper\GL12650</name>
    <name evidence="5" type="ORF">Dper_GL12650</name>
</gene>
<comment type="subcellular location">
    <subcellularLocation>
        <location evidence="1">Secreted</location>
    </subcellularLocation>
</comment>
<dbReference type="InterPro" id="IPR014044">
    <property type="entry name" value="CAP_dom"/>
</dbReference>
<feature type="region of interest" description="Disordered" evidence="3">
    <location>
        <begin position="185"/>
        <end position="205"/>
    </location>
</feature>
<dbReference type="OMA" id="YMGCAAG"/>
<evidence type="ECO:0000313" key="6">
    <source>
        <dbReference type="Proteomes" id="UP000008744"/>
    </source>
</evidence>
<evidence type="ECO:0000256" key="2">
    <source>
        <dbReference type="ARBA" id="ARBA00022525"/>
    </source>
</evidence>
<dbReference type="EMBL" id="CH479206">
    <property type="protein sequence ID" value="EDW30935.1"/>
    <property type="molecule type" value="Genomic_DNA"/>
</dbReference>
<dbReference type="CDD" id="cd05380">
    <property type="entry name" value="CAP_euk"/>
    <property type="match status" value="1"/>
</dbReference>
<evidence type="ECO:0000313" key="5">
    <source>
        <dbReference type="EMBL" id="EDW30935.1"/>
    </source>
</evidence>
<reference evidence="5 6" key="1">
    <citation type="journal article" date="2007" name="Nature">
        <title>Evolution of genes and genomes on the Drosophila phylogeny.</title>
        <authorList>
            <consortium name="Drosophila 12 Genomes Consortium"/>
            <person name="Clark A.G."/>
            <person name="Eisen M.B."/>
            <person name="Smith D.R."/>
            <person name="Bergman C.M."/>
            <person name="Oliver B."/>
            <person name="Markow T.A."/>
            <person name="Kaufman T.C."/>
            <person name="Kellis M."/>
            <person name="Gelbart W."/>
            <person name="Iyer V.N."/>
            <person name="Pollard D.A."/>
            <person name="Sackton T.B."/>
            <person name="Larracuente A.M."/>
            <person name="Singh N.D."/>
            <person name="Abad J.P."/>
            <person name="Abt D.N."/>
            <person name="Adryan B."/>
            <person name="Aguade M."/>
            <person name="Akashi H."/>
            <person name="Anderson W.W."/>
            <person name="Aquadro C.F."/>
            <person name="Ardell D.H."/>
            <person name="Arguello R."/>
            <person name="Artieri C.G."/>
            <person name="Barbash D.A."/>
            <person name="Barker D."/>
            <person name="Barsanti P."/>
            <person name="Batterham P."/>
            <person name="Batzoglou S."/>
            <person name="Begun D."/>
            <person name="Bhutkar A."/>
            <person name="Blanco E."/>
            <person name="Bosak S.A."/>
            <person name="Bradley R.K."/>
            <person name="Brand A.D."/>
            <person name="Brent M.R."/>
            <person name="Brooks A.N."/>
            <person name="Brown R.H."/>
            <person name="Butlin R.K."/>
            <person name="Caggese C."/>
            <person name="Calvi B.R."/>
            <person name="Bernardo de Carvalho A."/>
            <person name="Caspi A."/>
            <person name="Castrezana S."/>
            <person name="Celniker S.E."/>
            <person name="Chang J.L."/>
            <person name="Chapple C."/>
            <person name="Chatterji S."/>
            <person name="Chinwalla A."/>
            <person name="Civetta A."/>
            <person name="Clifton S.W."/>
            <person name="Comeron J.M."/>
            <person name="Costello J.C."/>
            <person name="Coyne J.A."/>
            <person name="Daub J."/>
            <person name="David R.G."/>
            <person name="Delcher A.L."/>
            <person name="Delehaunty K."/>
            <person name="Do C.B."/>
            <person name="Ebling H."/>
            <person name="Edwards K."/>
            <person name="Eickbush T."/>
            <person name="Evans J.D."/>
            <person name="Filipski A."/>
            <person name="Findeiss S."/>
            <person name="Freyhult E."/>
            <person name="Fulton L."/>
            <person name="Fulton R."/>
            <person name="Garcia A.C."/>
            <person name="Gardiner A."/>
            <person name="Garfield D.A."/>
            <person name="Garvin B.E."/>
            <person name="Gibson G."/>
            <person name="Gilbert D."/>
            <person name="Gnerre S."/>
            <person name="Godfrey J."/>
            <person name="Good R."/>
            <person name="Gotea V."/>
            <person name="Gravely B."/>
            <person name="Greenberg A.J."/>
            <person name="Griffiths-Jones S."/>
            <person name="Gross S."/>
            <person name="Guigo R."/>
            <person name="Gustafson E.A."/>
            <person name="Haerty W."/>
            <person name="Hahn M.W."/>
            <person name="Halligan D.L."/>
            <person name="Halpern A.L."/>
            <person name="Halter G.M."/>
            <person name="Han M.V."/>
            <person name="Heger A."/>
            <person name="Hillier L."/>
            <person name="Hinrichs A.S."/>
            <person name="Holmes I."/>
            <person name="Hoskins R.A."/>
            <person name="Hubisz M.J."/>
            <person name="Hultmark D."/>
            <person name="Huntley M.A."/>
            <person name="Jaffe D.B."/>
            <person name="Jagadeeshan S."/>
            <person name="Jeck W.R."/>
            <person name="Johnson J."/>
            <person name="Jones C.D."/>
            <person name="Jordan W.C."/>
            <person name="Karpen G.H."/>
            <person name="Kataoka E."/>
            <person name="Keightley P.D."/>
            <person name="Kheradpour P."/>
            <person name="Kirkness E.F."/>
            <person name="Koerich L.B."/>
            <person name="Kristiansen K."/>
            <person name="Kudrna D."/>
            <person name="Kulathinal R.J."/>
            <person name="Kumar S."/>
            <person name="Kwok R."/>
            <person name="Lander E."/>
            <person name="Langley C.H."/>
            <person name="Lapoint R."/>
            <person name="Lazzaro B.P."/>
            <person name="Lee S.J."/>
            <person name="Levesque L."/>
            <person name="Li R."/>
            <person name="Lin C.F."/>
            <person name="Lin M.F."/>
            <person name="Lindblad-Toh K."/>
            <person name="Llopart A."/>
            <person name="Long M."/>
            <person name="Low L."/>
            <person name="Lozovsky E."/>
            <person name="Lu J."/>
            <person name="Luo M."/>
            <person name="Machado C.A."/>
            <person name="Makalowski W."/>
            <person name="Marzo M."/>
            <person name="Matsuda M."/>
            <person name="Matzkin L."/>
            <person name="McAllister B."/>
            <person name="McBride C.S."/>
            <person name="McKernan B."/>
            <person name="McKernan K."/>
            <person name="Mendez-Lago M."/>
            <person name="Minx P."/>
            <person name="Mollenhauer M.U."/>
            <person name="Montooth K."/>
            <person name="Mount S.M."/>
            <person name="Mu X."/>
            <person name="Myers E."/>
            <person name="Negre B."/>
            <person name="Newfeld S."/>
            <person name="Nielsen R."/>
            <person name="Noor M.A."/>
            <person name="O'Grady P."/>
            <person name="Pachter L."/>
            <person name="Papaceit M."/>
            <person name="Parisi M.J."/>
            <person name="Parisi M."/>
            <person name="Parts L."/>
            <person name="Pedersen J.S."/>
            <person name="Pesole G."/>
            <person name="Phillippy A.M."/>
            <person name="Ponting C.P."/>
            <person name="Pop M."/>
            <person name="Porcelli D."/>
            <person name="Powell J.R."/>
            <person name="Prohaska S."/>
            <person name="Pruitt K."/>
            <person name="Puig M."/>
            <person name="Quesneville H."/>
            <person name="Ram K.R."/>
            <person name="Rand D."/>
            <person name="Rasmussen M.D."/>
            <person name="Reed L.K."/>
            <person name="Reenan R."/>
            <person name="Reily A."/>
            <person name="Remington K.A."/>
            <person name="Rieger T.T."/>
            <person name="Ritchie M.G."/>
            <person name="Robin C."/>
            <person name="Rogers Y.H."/>
            <person name="Rohde C."/>
            <person name="Rozas J."/>
            <person name="Rubenfield M.J."/>
            <person name="Ruiz A."/>
            <person name="Russo S."/>
            <person name="Salzberg S.L."/>
            <person name="Sanchez-Gracia A."/>
            <person name="Saranga D.J."/>
            <person name="Sato H."/>
            <person name="Schaeffer S.W."/>
            <person name="Schatz M.C."/>
            <person name="Schlenke T."/>
            <person name="Schwartz R."/>
            <person name="Segarra C."/>
            <person name="Singh R.S."/>
            <person name="Sirot L."/>
            <person name="Sirota M."/>
            <person name="Sisneros N.B."/>
            <person name="Smith C.D."/>
            <person name="Smith T.F."/>
            <person name="Spieth J."/>
            <person name="Stage D.E."/>
            <person name="Stark A."/>
            <person name="Stephan W."/>
            <person name="Strausberg R.L."/>
            <person name="Strempel S."/>
            <person name="Sturgill D."/>
            <person name="Sutton G."/>
            <person name="Sutton G.G."/>
            <person name="Tao W."/>
            <person name="Teichmann S."/>
            <person name="Tobari Y.N."/>
            <person name="Tomimura Y."/>
            <person name="Tsolas J.M."/>
            <person name="Valente V.L."/>
            <person name="Venter E."/>
            <person name="Venter J.C."/>
            <person name="Vicario S."/>
            <person name="Vieira F.G."/>
            <person name="Vilella A.J."/>
            <person name="Villasante A."/>
            <person name="Walenz B."/>
            <person name="Wang J."/>
            <person name="Wasserman M."/>
            <person name="Watts T."/>
            <person name="Wilson D."/>
            <person name="Wilson R.K."/>
            <person name="Wing R.A."/>
            <person name="Wolfner M.F."/>
            <person name="Wong A."/>
            <person name="Wong G.K."/>
            <person name="Wu C.I."/>
            <person name="Wu G."/>
            <person name="Yamamoto D."/>
            <person name="Yang H.P."/>
            <person name="Yang S.P."/>
            <person name="Yorke J.A."/>
            <person name="Yoshida K."/>
            <person name="Zdobnov E."/>
            <person name="Zhang P."/>
            <person name="Zhang Y."/>
            <person name="Zimin A.V."/>
            <person name="Baldwin J."/>
            <person name="Abdouelleil A."/>
            <person name="Abdulkadir J."/>
            <person name="Abebe A."/>
            <person name="Abera B."/>
            <person name="Abreu J."/>
            <person name="Acer S.C."/>
            <person name="Aftuck L."/>
            <person name="Alexander A."/>
            <person name="An P."/>
            <person name="Anderson E."/>
            <person name="Anderson S."/>
            <person name="Arachi H."/>
            <person name="Azer M."/>
            <person name="Bachantsang P."/>
            <person name="Barry A."/>
            <person name="Bayul T."/>
            <person name="Berlin A."/>
            <person name="Bessette D."/>
            <person name="Bloom T."/>
            <person name="Blye J."/>
            <person name="Boguslavskiy L."/>
            <person name="Bonnet C."/>
            <person name="Boukhgalter B."/>
            <person name="Bourzgui I."/>
            <person name="Brown A."/>
            <person name="Cahill P."/>
            <person name="Channer S."/>
            <person name="Cheshatsang Y."/>
            <person name="Chuda L."/>
            <person name="Citroen M."/>
            <person name="Collymore A."/>
            <person name="Cooke P."/>
            <person name="Costello M."/>
            <person name="D'Aco K."/>
            <person name="Daza R."/>
            <person name="De Haan G."/>
            <person name="DeGray S."/>
            <person name="DeMaso C."/>
            <person name="Dhargay N."/>
            <person name="Dooley K."/>
            <person name="Dooley E."/>
            <person name="Doricent M."/>
            <person name="Dorje P."/>
            <person name="Dorjee K."/>
            <person name="Dupes A."/>
            <person name="Elong R."/>
            <person name="Falk J."/>
            <person name="Farina A."/>
            <person name="Faro S."/>
            <person name="Ferguson D."/>
            <person name="Fisher S."/>
            <person name="Foley C.D."/>
            <person name="Franke A."/>
            <person name="Friedrich D."/>
            <person name="Gadbois L."/>
            <person name="Gearin G."/>
            <person name="Gearin C.R."/>
            <person name="Giannoukos G."/>
            <person name="Goode T."/>
            <person name="Graham J."/>
            <person name="Grandbois E."/>
            <person name="Grewal S."/>
            <person name="Gyaltsen K."/>
            <person name="Hafez N."/>
            <person name="Hagos B."/>
            <person name="Hall J."/>
            <person name="Henson C."/>
            <person name="Hollinger A."/>
            <person name="Honan T."/>
            <person name="Huard M.D."/>
            <person name="Hughes L."/>
            <person name="Hurhula B."/>
            <person name="Husby M.E."/>
            <person name="Kamat A."/>
            <person name="Kanga B."/>
            <person name="Kashin S."/>
            <person name="Khazanovich D."/>
            <person name="Kisner P."/>
            <person name="Lance K."/>
            <person name="Lara M."/>
            <person name="Lee W."/>
            <person name="Lennon N."/>
            <person name="Letendre F."/>
            <person name="LeVine R."/>
            <person name="Lipovsky A."/>
            <person name="Liu X."/>
            <person name="Liu J."/>
            <person name="Liu S."/>
            <person name="Lokyitsang T."/>
            <person name="Lokyitsang Y."/>
            <person name="Lubonja R."/>
            <person name="Lui A."/>
            <person name="MacDonald P."/>
            <person name="Magnisalis V."/>
            <person name="Maru K."/>
            <person name="Matthews C."/>
            <person name="McCusker W."/>
            <person name="McDonough S."/>
            <person name="Mehta T."/>
            <person name="Meldrim J."/>
            <person name="Meneus L."/>
            <person name="Mihai O."/>
            <person name="Mihalev A."/>
            <person name="Mihova T."/>
            <person name="Mittelman R."/>
            <person name="Mlenga V."/>
            <person name="Montmayeur A."/>
            <person name="Mulrain L."/>
            <person name="Navidi A."/>
            <person name="Naylor J."/>
            <person name="Negash T."/>
            <person name="Nguyen T."/>
            <person name="Nguyen N."/>
            <person name="Nicol R."/>
            <person name="Norbu C."/>
            <person name="Norbu N."/>
            <person name="Novod N."/>
            <person name="O'Neill B."/>
            <person name="Osman S."/>
            <person name="Markiewicz E."/>
            <person name="Oyono O.L."/>
            <person name="Patti C."/>
            <person name="Phunkhang P."/>
            <person name="Pierre F."/>
            <person name="Priest M."/>
            <person name="Raghuraman S."/>
            <person name="Rege F."/>
            <person name="Reyes R."/>
            <person name="Rise C."/>
            <person name="Rogov P."/>
            <person name="Ross K."/>
            <person name="Ryan E."/>
            <person name="Settipalli S."/>
            <person name="Shea T."/>
            <person name="Sherpa N."/>
            <person name="Shi L."/>
            <person name="Shih D."/>
            <person name="Sparrow T."/>
            <person name="Spaulding J."/>
            <person name="Stalker J."/>
            <person name="Stange-Thomann N."/>
            <person name="Stavropoulos S."/>
            <person name="Stone C."/>
            <person name="Strader C."/>
            <person name="Tesfaye S."/>
            <person name="Thomson T."/>
            <person name="Thoulutsang Y."/>
            <person name="Thoulutsang D."/>
            <person name="Topham K."/>
            <person name="Topping I."/>
            <person name="Tsamla T."/>
            <person name="Vassiliev H."/>
            <person name="Vo A."/>
            <person name="Wangchuk T."/>
            <person name="Wangdi T."/>
            <person name="Weiand M."/>
            <person name="Wilkinson J."/>
            <person name="Wilson A."/>
            <person name="Yadav S."/>
            <person name="Young G."/>
            <person name="Yu Q."/>
            <person name="Zembek L."/>
            <person name="Zhong D."/>
            <person name="Zimmer A."/>
            <person name="Zwirko Z."/>
            <person name="Jaffe D.B."/>
            <person name="Alvarez P."/>
            <person name="Brockman W."/>
            <person name="Butler J."/>
            <person name="Chin C."/>
            <person name="Gnerre S."/>
            <person name="Grabherr M."/>
            <person name="Kleber M."/>
            <person name="Mauceli E."/>
            <person name="MacCallum I."/>
        </authorList>
    </citation>
    <scope>NUCLEOTIDE SEQUENCE [LARGE SCALE GENOMIC DNA]</scope>
    <source>
        <strain evidence="6">MSH-3 / Tucson 14011-0111.49</strain>
    </source>
</reference>
<dbReference type="AlphaFoldDB" id="B4H3J5"/>
<proteinExistence type="predicted"/>
<protein>
    <submittedName>
        <fullName evidence="5">GL12650</fullName>
    </submittedName>
</protein>
<feature type="domain" description="SCP" evidence="4">
    <location>
        <begin position="18"/>
        <end position="168"/>
    </location>
</feature>
<dbReference type="InterPro" id="IPR035940">
    <property type="entry name" value="CAP_sf"/>
</dbReference>
<keyword evidence="2" id="KW-0964">Secreted</keyword>
<evidence type="ECO:0000259" key="4">
    <source>
        <dbReference type="SMART" id="SM00198"/>
    </source>
</evidence>
<accession>B4H3J5</accession>
<dbReference type="KEGG" id="dpe:6600259"/>
<dbReference type="eggNOG" id="KOG3017">
    <property type="taxonomic scope" value="Eukaryota"/>
</dbReference>
<dbReference type="GO" id="GO:0005576">
    <property type="term" value="C:extracellular region"/>
    <property type="evidence" value="ECO:0007669"/>
    <property type="project" value="UniProtKB-SubCell"/>
</dbReference>
<sequence length="205" mass="23886">MKFDPSCLREHTVVNMEMYRRYLVAMHNMYRQRVASGEVSGLPRAQHMPEMVWDIYLALVAEYHLKRCLRELHNLCVATDDFSEPAFSYGEDLQPRSARLTSNMRQMTFLTEQWLHEVYLLKSIYTESAPKAIRNIITDRAAYMGCAAGQSYDNRQVRFVLICYYDLGPPHHQKLYATGHFNERRCPGGRSSRHTNLCSTVPKND</sequence>
<dbReference type="OrthoDB" id="414826at2759"/>
<name>B4H3J5_DROPE</name>
<evidence type="ECO:0000256" key="3">
    <source>
        <dbReference type="SAM" id="MobiDB-lite"/>
    </source>
</evidence>
<dbReference type="HOGENOM" id="CLU_035730_7_0_1"/>
<dbReference type="Proteomes" id="UP000008744">
    <property type="component" value="Unassembled WGS sequence"/>
</dbReference>
<feature type="compositionally biased region" description="Polar residues" evidence="3">
    <location>
        <begin position="194"/>
        <end position="205"/>
    </location>
</feature>
<organism evidence="6">
    <name type="scientific">Drosophila persimilis</name>
    <name type="common">Fruit fly</name>
    <dbReference type="NCBI Taxonomy" id="7234"/>
    <lineage>
        <taxon>Eukaryota</taxon>
        <taxon>Metazoa</taxon>
        <taxon>Ecdysozoa</taxon>
        <taxon>Arthropoda</taxon>
        <taxon>Hexapoda</taxon>
        <taxon>Insecta</taxon>
        <taxon>Pterygota</taxon>
        <taxon>Neoptera</taxon>
        <taxon>Endopterygota</taxon>
        <taxon>Diptera</taxon>
        <taxon>Brachycera</taxon>
        <taxon>Muscomorpha</taxon>
        <taxon>Ephydroidea</taxon>
        <taxon>Drosophilidae</taxon>
        <taxon>Drosophila</taxon>
        <taxon>Sophophora</taxon>
    </lineage>
</organism>
<dbReference type="Pfam" id="PF00188">
    <property type="entry name" value="CAP"/>
    <property type="match status" value="1"/>
</dbReference>
<dbReference type="SUPFAM" id="SSF55797">
    <property type="entry name" value="PR-1-like"/>
    <property type="match status" value="1"/>
</dbReference>
<evidence type="ECO:0000256" key="1">
    <source>
        <dbReference type="ARBA" id="ARBA00004613"/>
    </source>
</evidence>
<dbReference type="Gene3D" id="3.40.33.10">
    <property type="entry name" value="CAP"/>
    <property type="match status" value="1"/>
</dbReference>